<evidence type="ECO:0000313" key="2">
    <source>
        <dbReference type="Proteomes" id="UP001456524"/>
    </source>
</evidence>
<organism evidence="1 2">
    <name type="scientific">Phyllosticta citrichinensis</name>
    <dbReference type="NCBI Taxonomy" id="1130410"/>
    <lineage>
        <taxon>Eukaryota</taxon>
        <taxon>Fungi</taxon>
        <taxon>Dikarya</taxon>
        <taxon>Ascomycota</taxon>
        <taxon>Pezizomycotina</taxon>
        <taxon>Dothideomycetes</taxon>
        <taxon>Dothideomycetes incertae sedis</taxon>
        <taxon>Botryosphaeriales</taxon>
        <taxon>Phyllostictaceae</taxon>
        <taxon>Phyllosticta</taxon>
    </lineage>
</organism>
<comment type="caution">
    <text evidence="1">The sequence shown here is derived from an EMBL/GenBank/DDBJ whole genome shotgun (WGS) entry which is preliminary data.</text>
</comment>
<feature type="non-terminal residue" evidence="1">
    <location>
        <position position="75"/>
    </location>
</feature>
<name>A0ABR1XMI8_9PEZI</name>
<keyword evidence="2" id="KW-1185">Reference proteome</keyword>
<dbReference type="EMBL" id="JBBWUH010000007">
    <property type="protein sequence ID" value="KAK8161441.1"/>
    <property type="molecule type" value="Genomic_DNA"/>
</dbReference>
<sequence length="75" mass="8563">VYILASKARNALFRLNRLTNINLGLGPYTIRQLYITYIISIIDYSCQLYLVLYKILGVFKTSPIKAIEIEVGILP</sequence>
<evidence type="ECO:0000313" key="1">
    <source>
        <dbReference type="EMBL" id="KAK8161441.1"/>
    </source>
</evidence>
<accession>A0ABR1XMI8</accession>
<proteinExistence type="predicted"/>
<feature type="non-terminal residue" evidence="1">
    <location>
        <position position="1"/>
    </location>
</feature>
<protein>
    <submittedName>
        <fullName evidence="1">Uncharacterized protein</fullName>
    </submittedName>
</protein>
<reference evidence="1 2" key="1">
    <citation type="journal article" date="2022" name="G3 (Bethesda)">
        <title>Enemy or ally: a genomic approach to elucidate the lifestyle of Phyllosticta citrichinaensis.</title>
        <authorList>
            <person name="Buijs V.A."/>
            <person name="Groenewald J.Z."/>
            <person name="Haridas S."/>
            <person name="LaButti K.M."/>
            <person name="Lipzen A."/>
            <person name="Martin F.M."/>
            <person name="Barry K."/>
            <person name="Grigoriev I.V."/>
            <person name="Crous P.W."/>
            <person name="Seidl M.F."/>
        </authorList>
    </citation>
    <scope>NUCLEOTIDE SEQUENCE [LARGE SCALE GENOMIC DNA]</scope>
    <source>
        <strain evidence="1 2">CBS 129764</strain>
    </source>
</reference>
<dbReference type="Proteomes" id="UP001456524">
    <property type="component" value="Unassembled WGS sequence"/>
</dbReference>
<gene>
    <name evidence="1" type="ORF">IWX90DRAFT_373989</name>
</gene>